<evidence type="ECO:0000256" key="1">
    <source>
        <dbReference type="ARBA" id="ARBA00022574"/>
    </source>
</evidence>
<accession>A0A811KQ70</accession>
<dbReference type="GO" id="GO:0005737">
    <property type="term" value="C:cytoplasm"/>
    <property type="evidence" value="ECO:0007669"/>
    <property type="project" value="UniProtKB-ARBA"/>
</dbReference>
<keyword evidence="6" id="KW-1185">Reference proteome</keyword>
<gene>
    <name evidence="5" type="ORF">BOKJ2_LOCUS7099</name>
</gene>
<comment type="similarity">
    <text evidence="4">Belongs to the WD repeat PROPPIN family.</text>
</comment>
<dbReference type="PANTHER" id="PTHR11227">
    <property type="entry name" value="WD-REPEAT PROTEIN INTERACTING WITH PHOSPHOINOSIDES WIPI -RELATED"/>
    <property type="match status" value="1"/>
</dbReference>
<comment type="caution">
    <text evidence="5">The sequence shown here is derived from an EMBL/GenBank/DDBJ whole genome shotgun (WGS) entry which is preliminary data.</text>
</comment>
<dbReference type="EMBL" id="CAJFCW020000003">
    <property type="protein sequence ID" value="CAG9107827.1"/>
    <property type="molecule type" value="Genomic_DNA"/>
</dbReference>
<dbReference type="AlphaFoldDB" id="A0A811KQ70"/>
<reference evidence="5" key="1">
    <citation type="submission" date="2020-09" db="EMBL/GenBank/DDBJ databases">
        <authorList>
            <person name="Kikuchi T."/>
        </authorList>
    </citation>
    <scope>NUCLEOTIDE SEQUENCE</scope>
    <source>
        <strain evidence="5">SH1</strain>
    </source>
</reference>
<dbReference type="Pfam" id="PF21032">
    <property type="entry name" value="PROPPIN"/>
    <property type="match status" value="1"/>
</dbReference>
<dbReference type="SMART" id="SM00320">
    <property type="entry name" value="WD40"/>
    <property type="match status" value="2"/>
</dbReference>
<dbReference type="GO" id="GO:0006914">
    <property type="term" value="P:autophagy"/>
    <property type="evidence" value="ECO:0007669"/>
    <property type="project" value="UniProtKB-KW"/>
</dbReference>
<keyword evidence="3" id="KW-0072">Autophagy</keyword>
<keyword evidence="2" id="KW-0677">Repeat</keyword>
<dbReference type="InterPro" id="IPR036322">
    <property type="entry name" value="WD40_repeat_dom_sf"/>
</dbReference>
<name>A0A811KQ70_9BILA</name>
<dbReference type="OrthoDB" id="1667587at2759"/>
<dbReference type="InterPro" id="IPR048720">
    <property type="entry name" value="PROPPIN"/>
</dbReference>
<dbReference type="Gene3D" id="2.130.10.10">
    <property type="entry name" value="YVTN repeat-like/Quinoprotein amine dehydrogenase"/>
    <property type="match status" value="1"/>
</dbReference>
<keyword evidence="1" id="KW-0853">WD repeat</keyword>
<dbReference type="SUPFAM" id="SSF50978">
    <property type="entry name" value="WD40 repeat-like"/>
    <property type="match status" value="1"/>
</dbReference>
<evidence type="ECO:0000256" key="2">
    <source>
        <dbReference type="ARBA" id="ARBA00022737"/>
    </source>
</evidence>
<protein>
    <submittedName>
        <fullName evidence="5">Uncharacterized protein</fullName>
    </submittedName>
</protein>
<dbReference type="InterPro" id="IPR001680">
    <property type="entry name" value="WD40_rpt"/>
</dbReference>
<dbReference type="InterPro" id="IPR015943">
    <property type="entry name" value="WD40/YVTN_repeat-like_dom_sf"/>
</dbReference>
<organism evidence="5 6">
    <name type="scientific">Bursaphelenchus okinawaensis</name>
    <dbReference type="NCBI Taxonomy" id="465554"/>
    <lineage>
        <taxon>Eukaryota</taxon>
        <taxon>Metazoa</taxon>
        <taxon>Ecdysozoa</taxon>
        <taxon>Nematoda</taxon>
        <taxon>Chromadorea</taxon>
        <taxon>Rhabditida</taxon>
        <taxon>Tylenchina</taxon>
        <taxon>Tylenchomorpha</taxon>
        <taxon>Aphelenchoidea</taxon>
        <taxon>Aphelenchoididae</taxon>
        <taxon>Bursaphelenchus</taxon>
    </lineage>
</organism>
<evidence type="ECO:0000313" key="6">
    <source>
        <dbReference type="Proteomes" id="UP000614601"/>
    </source>
</evidence>
<proteinExistence type="inferred from homology"/>
<dbReference type="EMBL" id="CAJFDH010000003">
    <property type="protein sequence ID" value="CAD5217461.1"/>
    <property type="molecule type" value="Genomic_DNA"/>
</dbReference>
<evidence type="ECO:0000256" key="4">
    <source>
        <dbReference type="ARBA" id="ARBA00025740"/>
    </source>
</evidence>
<evidence type="ECO:0000256" key="3">
    <source>
        <dbReference type="ARBA" id="ARBA00023006"/>
    </source>
</evidence>
<evidence type="ECO:0000313" key="5">
    <source>
        <dbReference type="EMBL" id="CAD5217461.1"/>
    </source>
</evidence>
<dbReference type="Proteomes" id="UP000614601">
    <property type="component" value="Unassembled WGS sequence"/>
</dbReference>
<dbReference type="Proteomes" id="UP000783686">
    <property type="component" value="Unassembled WGS sequence"/>
</dbReference>
<sequence>MLRSITFGPNSDCFCCCTTQGLVIFNSNPLKVVCNIDLGGGLIAAEPAFRCSLVALVAGGDKPAFEENKVVIYDVCLQKSVIELTLSSKVCNVKVNRDRIVVVLEYQVQVFSFSDIPEFLIYFDTNFNPQGICVLNSEELLAFPSIVNGHIGICWLNQQKIRTNTVKAHQHAIRTLASNNNGSLIASSSLKGTLIRVFNSMSGHLLYEFRRGSQNALISSITFSKDSSYIAVCSNHNTVHLFSLYDALQTSTFKKFFTLKGRPSQIRIHLGNENKAADDSLLETQAGFMGNTLIVITPNGSFNVFERSAPNVYSCEFRRDLLEMITSS</sequence>